<dbReference type="AlphaFoldDB" id="A0A1X1YAG2"/>
<dbReference type="PRINTS" id="PR00359">
    <property type="entry name" value="BP450"/>
</dbReference>
<dbReference type="EMBL" id="LQPG01000039">
    <property type="protein sequence ID" value="ORW08097.1"/>
    <property type="molecule type" value="Genomic_DNA"/>
</dbReference>
<gene>
    <name evidence="2" type="ORF">AWC16_20405</name>
</gene>
<dbReference type="Gene3D" id="1.10.630.10">
    <property type="entry name" value="Cytochrome P450"/>
    <property type="match status" value="1"/>
</dbReference>
<keyword evidence="3" id="KW-1185">Reference proteome</keyword>
<dbReference type="InterPro" id="IPR050121">
    <property type="entry name" value="Cytochrome_P450_monoxygenase"/>
</dbReference>
<comment type="similarity">
    <text evidence="1">Belongs to the cytochrome P450 family.</text>
</comment>
<sequence>MLRDPLGLLRAAYQQAGPVFALHAPGRDFVVLAGAEANRFAQKEGKSALISGPFWNRLLKEHQAVHQIVALDGPEHQAQRRLYGDVLSRKAVGEYQQTADVRIRETLDSAVGGAPVEINSTTRLLVTRLVHHVTTGAAEAVEEPVARAMIETFRWQSNALLLGKWPSAALRLPAYKRSKQVWDAFLSDLTAREIDGDTPATDGWFARVRTGRQQLPESFGAADTRTAAALPFIAGVDTVGATLGFALYELHRRPELLALVRAEVDECYTAAGGSPDVTALRACPNLSGLIHECLRLYPAAFAMYRTAVDDFDFAGCRIRRGQDVLLYTTADHFDAEKFPSPMRLDVGRLERSEYKGRSFAPYGAGPHICLGASMGDALLHTAVASIVHHFQIRLVDAERPPRIVYDPSLTISHRHRMHVLSARDA</sequence>
<comment type="caution">
    <text evidence="2">The sequence shown here is derived from an EMBL/GenBank/DDBJ whole genome shotgun (WGS) entry which is preliminary data.</text>
</comment>
<dbReference type="InterPro" id="IPR002397">
    <property type="entry name" value="Cyt_P450_B"/>
</dbReference>
<dbReference type="InterPro" id="IPR036396">
    <property type="entry name" value="Cyt_P450_sf"/>
</dbReference>
<dbReference type="STRING" id="1108812.AWC16_20405"/>
<dbReference type="PRINTS" id="PR00385">
    <property type="entry name" value="P450"/>
</dbReference>
<dbReference type="GO" id="GO:0005506">
    <property type="term" value="F:iron ion binding"/>
    <property type="evidence" value="ECO:0007669"/>
    <property type="project" value="InterPro"/>
</dbReference>
<name>A0A1X1YAG2_9MYCO</name>
<reference evidence="2 3" key="1">
    <citation type="submission" date="2016-01" db="EMBL/GenBank/DDBJ databases">
        <title>The new phylogeny of the genus Mycobacterium.</title>
        <authorList>
            <person name="Tarcisio F."/>
            <person name="Conor M."/>
            <person name="Antonella G."/>
            <person name="Elisabetta G."/>
            <person name="Giulia F.S."/>
            <person name="Sara T."/>
            <person name="Anna F."/>
            <person name="Clotilde B."/>
            <person name="Roberto B."/>
            <person name="Veronica D.S."/>
            <person name="Fabio R."/>
            <person name="Monica P."/>
            <person name="Olivier J."/>
            <person name="Enrico T."/>
            <person name="Nicola S."/>
        </authorList>
    </citation>
    <scope>NUCLEOTIDE SEQUENCE [LARGE SCALE GENOMIC DNA]</scope>
    <source>
        <strain evidence="2 3">DSM 45394</strain>
    </source>
</reference>
<dbReference type="CDD" id="cd00302">
    <property type="entry name" value="cytochrome_P450"/>
    <property type="match status" value="1"/>
</dbReference>
<dbReference type="Proteomes" id="UP000193866">
    <property type="component" value="Unassembled WGS sequence"/>
</dbReference>
<proteinExistence type="inferred from homology"/>
<evidence type="ECO:0000313" key="2">
    <source>
        <dbReference type="EMBL" id="ORW08097.1"/>
    </source>
</evidence>
<dbReference type="SUPFAM" id="SSF48264">
    <property type="entry name" value="Cytochrome P450"/>
    <property type="match status" value="1"/>
</dbReference>
<dbReference type="Pfam" id="PF00067">
    <property type="entry name" value="p450"/>
    <property type="match status" value="1"/>
</dbReference>
<evidence type="ECO:0000313" key="3">
    <source>
        <dbReference type="Proteomes" id="UP000193866"/>
    </source>
</evidence>
<dbReference type="InterPro" id="IPR001128">
    <property type="entry name" value="Cyt_P450"/>
</dbReference>
<evidence type="ECO:0000256" key="1">
    <source>
        <dbReference type="ARBA" id="ARBA00010617"/>
    </source>
</evidence>
<dbReference type="PANTHER" id="PTHR24305">
    <property type="entry name" value="CYTOCHROME P450"/>
    <property type="match status" value="1"/>
</dbReference>
<dbReference type="GO" id="GO:0020037">
    <property type="term" value="F:heme binding"/>
    <property type="evidence" value="ECO:0007669"/>
    <property type="project" value="InterPro"/>
</dbReference>
<dbReference type="GO" id="GO:0016705">
    <property type="term" value="F:oxidoreductase activity, acting on paired donors, with incorporation or reduction of molecular oxygen"/>
    <property type="evidence" value="ECO:0007669"/>
    <property type="project" value="InterPro"/>
</dbReference>
<dbReference type="PANTHER" id="PTHR24305:SF166">
    <property type="entry name" value="CYTOCHROME P450 12A4, MITOCHONDRIAL-RELATED"/>
    <property type="match status" value="1"/>
</dbReference>
<dbReference type="GO" id="GO:0004497">
    <property type="term" value="F:monooxygenase activity"/>
    <property type="evidence" value="ECO:0007669"/>
    <property type="project" value="InterPro"/>
</dbReference>
<protein>
    <recommendedName>
        <fullName evidence="4">Cytochrome</fullName>
    </recommendedName>
</protein>
<evidence type="ECO:0008006" key="4">
    <source>
        <dbReference type="Google" id="ProtNLM"/>
    </source>
</evidence>
<accession>A0A1X1YAG2</accession>
<organism evidence="2 3">
    <name type="scientific">Mycolicibacter longobardus</name>
    <dbReference type="NCBI Taxonomy" id="1108812"/>
    <lineage>
        <taxon>Bacteria</taxon>
        <taxon>Bacillati</taxon>
        <taxon>Actinomycetota</taxon>
        <taxon>Actinomycetes</taxon>
        <taxon>Mycobacteriales</taxon>
        <taxon>Mycobacteriaceae</taxon>
        <taxon>Mycolicibacter</taxon>
    </lineage>
</organism>